<dbReference type="Proteomes" id="UP001422759">
    <property type="component" value="Unassembled WGS sequence"/>
</dbReference>
<dbReference type="InterPro" id="IPR027417">
    <property type="entry name" value="P-loop_NTPase"/>
</dbReference>
<dbReference type="PANTHER" id="PTHR42711">
    <property type="entry name" value="ABC TRANSPORTER ATP-BINDING PROTEIN"/>
    <property type="match status" value="1"/>
</dbReference>
<evidence type="ECO:0000313" key="8">
    <source>
        <dbReference type="Proteomes" id="UP001422759"/>
    </source>
</evidence>
<dbReference type="EMBL" id="BAAANT010000040">
    <property type="protein sequence ID" value="GAA2153991.1"/>
    <property type="molecule type" value="Genomic_DNA"/>
</dbReference>
<dbReference type="PANTHER" id="PTHR42711:SF16">
    <property type="entry name" value="ABC TRANSPORTER ATP-BINDING PROTEIN"/>
    <property type="match status" value="1"/>
</dbReference>
<dbReference type="CDD" id="cd03230">
    <property type="entry name" value="ABC_DR_subfamily_A"/>
    <property type="match status" value="1"/>
</dbReference>
<keyword evidence="2" id="KW-0813">Transport</keyword>
<dbReference type="GO" id="GO:0005524">
    <property type="term" value="F:ATP binding"/>
    <property type="evidence" value="ECO:0007669"/>
    <property type="project" value="UniProtKB-KW"/>
</dbReference>
<evidence type="ECO:0000256" key="1">
    <source>
        <dbReference type="ARBA" id="ARBA00004202"/>
    </source>
</evidence>
<evidence type="ECO:0000256" key="4">
    <source>
        <dbReference type="ARBA" id="ARBA00022840"/>
    </source>
</evidence>
<feature type="domain" description="ABC transporter" evidence="6">
    <location>
        <begin position="6"/>
        <end position="231"/>
    </location>
</feature>
<evidence type="ECO:0000256" key="5">
    <source>
        <dbReference type="ARBA" id="ARBA00023251"/>
    </source>
</evidence>
<keyword evidence="4 7" id="KW-0067">ATP-binding</keyword>
<gene>
    <name evidence="7" type="ORF">GCM10009760_52420</name>
</gene>
<comment type="caution">
    <text evidence="7">The sequence shown here is derived from an EMBL/GenBank/DDBJ whole genome shotgun (WGS) entry which is preliminary data.</text>
</comment>
<dbReference type="SUPFAM" id="SSF52540">
    <property type="entry name" value="P-loop containing nucleoside triphosphate hydrolases"/>
    <property type="match status" value="1"/>
</dbReference>
<evidence type="ECO:0000313" key="7">
    <source>
        <dbReference type="EMBL" id="GAA2153991.1"/>
    </source>
</evidence>
<evidence type="ECO:0000256" key="3">
    <source>
        <dbReference type="ARBA" id="ARBA00022741"/>
    </source>
</evidence>
<dbReference type="InterPro" id="IPR003439">
    <property type="entry name" value="ABC_transporter-like_ATP-bd"/>
</dbReference>
<accession>A0ABN3A5V3</accession>
<organism evidence="7 8">
    <name type="scientific">Kitasatospora kazusensis</name>
    <dbReference type="NCBI Taxonomy" id="407974"/>
    <lineage>
        <taxon>Bacteria</taxon>
        <taxon>Bacillati</taxon>
        <taxon>Actinomycetota</taxon>
        <taxon>Actinomycetes</taxon>
        <taxon>Kitasatosporales</taxon>
        <taxon>Streptomycetaceae</taxon>
        <taxon>Kitasatospora</taxon>
    </lineage>
</organism>
<protein>
    <submittedName>
        <fullName evidence="7">ABC transporter ATP-binding protein</fullName>
    </submittedName>
</protein>
<reference evidence="7 8" key="1">
    <citation type="journal article" date="2019" name="Int. J. Syst. Evol. Microbiol.">
        <title>The Global Catalogue of Microorganisms (GCM) 10K type strain sequencing project: providing services to taxonomists for standard genome sequencing and annotation.</title>
        <authorList>
            <consortium name="The Broad Institute Genomics Platform"/>
            <consortium name="The Broad Institute Genome Sequencing Center for Infectious Disease"/>
            <person name="Wu L."/>
            <person name="Ma J."/>
        </authorList>
    </citation>
    <scope>NUCLEOTIDE SEQUENCE [LARGE SCALE GENOMIC DNA]</scope>
    <source>
        <strain evidence="7 8">JCM 14560</strain>
    </source>
</reference>
<dbReference type="RefSeq" id="WP_344468431.1">
    <property type="nucleotide sequence ID" value="NZ_BAAANT010000040.1"/>
</dbReference>
<sequence length="302" mass="32278">MVTPVIEVADLRKAYGRRSVLEGVSFQVAEGEIFGLLGPNGAGKTTTVECCEGLRRADGGSVRVLGLDPVRQAAQLRSRIGVQLQQAQLQDALRVGEALELYASFYPRPCDRRELLAQWGLADHRETPFGKLSGGLRQRLFIALALVGNPEVAFLDELTTGLDPQGRRDTWELVRQVRDSGVTVVLVSHFMDEVEALCDRAAVLDGGRIVASGTPRELIARSGIGGTLSFRPGGPLDPAELAGLPGVTGVEESDGRVVVSGTGGYADEVTGLLARRGMVVTGLRIKEHSLDDAYVALTGHRN</sequence>
<keyword evidence="8" id="KW-1185">Reference proteome</keyword>
<proteinExistence type="predicted"/>
<comment type="subcellular location">
    <subcellularLocation>
        <location evidence="1">Cell membrane</location>
        <topology evidence="1">Peripheral membrane protein</topology>
    </subcellularLocation>
</comment>
<evidence type="ECO:0000259" key="6">
    <source>
        <dbReference type="PROSITE" id="PS50893"/>
    </source>
</evidence>
<dbReference type="PROSITE" id="PS50893">
    <property type="entry name" value="ABC_TRANSPORTER_2"/>
    <property type="match status" value="1"/>
</dbReference>
<keyword evidence="5" id="KW-0046">Antibiotic resistance</keyword>
<dbReference type="InterPro" id="IPR003593">
    <property type="entry name" value="AAA+_ATPase"/>
</dbReference>
<dbReference type="Gene3D" id="3.40.50.300">
    <property type="entry name" value="P-loop containing nucleotide triphosphate hydrolases"/>
    <property type="match status" value="1"/>
</dbReference>
<name>A0ABN3A5V3_9ACTN</name>
<evidence type="ECO:0000256" key="2">
    <source>
        <dbReference type="ARBA" id="ARBA00022448"/>
    </source>
</evidence>
<dbReference type="SMART" id="SM00382">
    <property type="entry name" value="AAA"/>
    <property type="match status" value="1"/>
</dbReference>
<dbReference type="Pfam" id="PF00005">
    <property type="entry name" value="ABC_tran"/>
    <property type="match status" value="1"/>
</dbReference>
<dbReference type="InterPro" id="IPR050763">
    <property type="entry name" value="ABC_transporter_ATP-binding"/>
</dbReference>
<keyword evidence="3" id="KW-0547">Nucleotide-binding</keyword>